<comment type="function">
    <text evidence="6">Essential arginine methyltransferase that can both catalyze the formation of omega-N monomethylarginine (MMA) and symmetrical dimethylarginine (sDMA). Specifically mediates the symmetrical dimethylation of arginine residues in the small nuclear ribonucleoproteins SmD1 and SmD3.</text>
</comment>
<evidence type="ECO:0000313" key="10">
    <source>
        <dbReference type="EnsemblMetazoa" id="XP_019760658.1"/>
    </source>
</evidence>
<keyword evidence="2 7" id="KW-0489">Methyltransferase</keyword>
<dbReference type="OrthoDB" id="412876at2759"/>
<dbReference type="AlphaFoldDB" id="N6U7V8"/>
<dbReference type="Gene3D" id="3.40.50.150">
    <property type="entry name" value="Vaccinia Virus protein VP39"/>
    <property type="match status" value="2"/>
</dbReference>
<evidence type="ECO:0000256" key="5">
    <source>
        <dbReference type="ARBA" id="ARBA00022737"/>
    </source>
</evidence>
<dbReference type="InterPro" id="IPR025799">
    <property type="entry name" value="Arg_MeTrfase"/>
</dbReference>
<accession>N6U7V8</accession>
<feature type="domain" description="Protein arginine N-methyltransferase" evidence="8">
    <location>
        <begin position="212"/>
        <end position="340"/>
    </location>
</feature>
<evidence type="ECO:0000256" key="2">
    <source>
        <dbReference type="ARBA" id="ARBA00022603"/>
    </source>
</evidence>
<dbReference type="InterPro" id="IPR014644">
    <property type="entry name" value="MeTrfase_PRMT7"/>
</dbReference>
<evidence type="ECO:0000256" key="1">
    <source>
        <dbReference type="ARBA" id="ARBA00018773"/>
    </source>
</evidence>
<dbReference type="InterPro" id="IPR055135">
    <property type="entry name" value="PRMT_dom"/>
</dbReference>
<dbReference type="SUPFAM" id="SSF53335">
    <property type="entry name" value="S-adenosyl-L-methionine-dependent methyltransferases"/>
    <property type="match status" value="2"/>
</dbReference>
<evidence type="ECO:0000313" key="11">
    <source>
        <dbReference type="Proteomes" id="UP000019118"/>
    </source>
</evidence>
<dbReference type="Proteomes" id="UP000019118">
    <property type="component" value="Unassembled WGS sequence"/>
</dbReference>
<dbReference type="InterPro" id="IPR029063">
    <property type="entry name" value="SAM-dependent_MTases_sf"/>
</dbReference>
<dbReference type="GO" id="GO:0016274">
    <property type="term" value="F:protein-arginine N-methyltransferase activity"/>
    <property type="evidence" value="ECO:0007669"/>
    <property type="project" value="InterPro"/>
</dbReference>
<dbReference type="GO" id="GO:0042054">
    <property type="term" value="F:histone methyltransferase activity"/>
    <property type="evidence" value="ECO:0007669"/>
    <property type="project" value="TreeGrafter"/>
</dbReference>
<feature type="non-terminal residue" evidence="9">
    <location>
        <position position="1"/>
    </location>
</feature>
<dbReference type="PIRSF" id="PIRSF036946">
    <property type="entry name" value="Arg_N-mtase"/>
    <property type="match status" value="1"/>
</dbReference>
<evidence type="ECO:0000259" key="8">
    <source>
        <dbReference type="Pfam" id="PF22528"/>
    </source>
</evidence>
<evidence type="ECO:0000256" key="4">
    <source>
        <dbReference type="ARBA" id="ARBA00022691"/>
    </source>
</evidence>
<evidence type="ECO:0000256" key="3">
    <source>
        <dbReference type="ARBA" id="ARBA00022679"/>
    </source>
</evidence>
<keyword evidence="3 7" id="KW-0808">Transferase</keyword>
<dbReference type="FunFam" id="2.70.160.11:FF:000014">
    <property type="entry name" value="Protein arginine N-methyltransferase 7"/>
    <property type="match status" value="1"/>
</dbReference>
<dbReference type="PROSITE" id="PS51678">
    <property type="entry name" value="SAM_MT_PRMT"/>
    <property type="match status" value="2"/>
</dbReference>
<evidence type="ECO:0000313" key="9">
    <source>
        <dbReference type="EMBL" id="ENN76731.1"/>
    </source>
</evidence>
<dbReference type="CDD" id="cd02440">
    <property type="entry name" value="AdoMet_MTases"/>
    <property type="match status" value="1"/>
</dbReference>
<dbReference type="FunFam" id="3.40.50.150:FF:000070">
    <property type="entry name" value="Protein arginine N-methyltransferase 7"/>
    <property type="match status" value="1"/>
</dbReference>
<keyword evidence="4 7" id="KW-0949">S-adenosyl-L-methionine</keyword>
<organism evidence="9">
    <name type="scientific">Dendroctonus ponderosae</name>
    <name type="common">Mountain pine beetle</name>
    <dbReference type="NCBI Taxonomy" id="77166"/>
    <lineage>
        <taxon>Eukaryota</taxon>
        <taxon>Metazoa</taxon>
        <taxon>Ecdysozoa</taxon>
        <taxon>Arthropoda</taxon>
        <taxon>Hexapoda</taxon>
        <taxon>Insecta</taxon>
        <taxon>Pterygota</taxon>
        <taxon>Neoptera</taxon>
        <taxon>Endopterygota</taxon>
        <taxon>Coleoptera</taxon>
        <taxon>Polyphaga</taxon>
        <taxon>Cucujiformia</taxon>
        <taxon>Curculionidae</taxon>
        <taxon>Scolytinae</taxon>
        <taxon>Dendroctonus</taxon>
    </lineage>
</organism>
<dbReference type="GO" id="GO:0032259">
    <property type="term" value="P:methylation"/>
    <property type="evidence" value="ECO:0007669"/>
    <property type="project" value="UniProtKB-KW"/>
</dbReference>
<reference evidence="10" key="2">
    <citation type="submission" date="2024-08" db="UniProtKB">
        <authorList>
            <consortium name="EnsemblMetazoa"/>
        </authorList>
    </citation>
    <scope>IDENTIFICATION</scope>
</reference>
<dbReference type="PANTHER" id="PTHR11006">
    <property type="entry name" value="PROTEIN ARGININE N-METHYLTRANSFERASE"/>
    <property type="match status" value="1"/>
</dbReference>
<dbReference type="HOGENOM" id="CLU_015180_0_0_1"/>
<evidence type="ECO:0000256" key="7">
    <source>
        <dbReference type="PROSITE-ProRule" id="PRU01015"/>
    </source>
</evidence>
<sequence>MSIFVQKINPLTGHNDWVIQNEDYDYHQEVARSAFADMLHDSERNQLYEKALKVAIDKMHSMGKQAYVLDIGTGTGLLSMMAARNGADKITACEAFKPMSQCAMNILKLNGFSDKIKVIPKRSTELTVGKDGDLAEKCNILVTEVFDTELIGEGALSTFDHAHKFLLDKDSIVIPDNATVFAQVVECPLGQNWNKLKDIYNEDLEVLIRIPESIKNCPGSAAVHDIQLSQLPLESFNTFVPPTPVLRFDWSGKTPFVFERSTIHTLKSLKHGKAQMVFMWWELQMDINAEHILSCAPYWAHPKSKDRITTDIPWRDHWMQAIYYLPQELNLEEGQEIHLISCHDEYSLWFNLTTTLKLTEVDYLNPICQCGLHVAFSRTRIGQLNDAKRNKKYFKLFEEHIKPDSNILFLSDGFHYGLVASKLGAKQLYFLDTNLLSRRVLQEFITYNEISNAQILEQADDLKNIDLDNVNIVFGEPYFTSSILPWDNLLFLYLSDNIRTLLSKNVKVFPKSCVIKAVAVHFDHLHKIRAPLGNCEGFLMKDFDNLILESSNISDDNVEAQPLWEYPATALSQEVQIAEINLLSKHKNPFECRGSIDIKENLPCNGVALWANWNLDDSPKRTVSTGPVGEIILGKKIQWDMYTRQGVCLFSNKLSSRLEYNFTFDVNEGSINFQMLT</sequence>
<dbReference type="PANTHER" id="PTHR11006:SF4">
    <property type="entry name" value="PROTEIN ARGININE N-METHYLTRANSFERASE 7"/>
    <property type="match status" value="1"/>
</dbReference>
<keyword evidence="5" id="KW-0677">Repeat</keyword>
<reference evidence="9 11" key="1">
    <citation type="journal article" date="2013" name="Genome Biol.">
        <title>Draft genome of the mountain pine beetle, Dendroctonus ponderosae Hopkins, a major forest pest.</title>
        <authorList>
            <person name="Keeling C.I."/>
            <person name="Yuen M.M."/>
            <person name="Liao N.Y."/>
            <person name="Docking T.R."/>
            <person name="Chan S.K."/>
            <person name="Taylor G.A."/>
            <person name="Palmquist D.L."/>
            <person name="Jackman S.D."/>
            <person name="Nguyen A."/>
            <person name="Li M."/>
            <person name="Henderson H."/>
            <person name="Janes J.K."/>
            <person name="Zhao Y."/>
            <person name="Pandoh P."/>
            <person name="Moore R."/>
            <person name="Sperling F.A."/>
            <person name="Huber D.P."/>
            <person name="Birol I."/>
            <person name="Jones S.J."/>
            <person name="Bohlmann J."/>
        </authorList>
    </citation>
    <scope>NUCLEOTIDE SEQUENCE</scope>
</reference>
<dbReference type="Pfam" id="PF22528">
    <property type="entry name" value="PRMT_C"/>
    <property type="match status" value="1"/>
</dbReference>
<name>N6U7V8_DENPD</name>
<dbReference type="OMA" id="CHHDEYS"/>
<keyword evidence="11" id="KW-1185">Reference proteome</keyword>
<proteinExistence type="predicted"/>
<dbReference type="FunFam" id="3.40.50.150:FF:000071">
    <property type="entry name" value="Protein arginine N-methyltransferase 7"/>
    <property type="match status" value="1"/>
</dbReference>
<dbReference type="Gene3D" id="2.70.160.11">
    <property type="entry name" value="Hnrnp arginine n-methyltransferase1"/>
    <property type="match status" value="2"/>
</dbReference>
<dbReference type="EMBL" id="KB740969">
    <property type="protein sequence ID" value="ENN76731.1"/>
    <property type="molecule type" value="Genomic_DNA"/>
</dbReference>
<protein>
    <recommendedName>
        <fullName evidence="1">Protein arginine N-methyltransferase 7</fullName>
    </recommendedName>
</protein>
<dbReference type="EnsemblMetazoa" id="XM_019905099.1">
    <property type="protein sequence ID" value="XP_019760658.1"/>
    <property type="gene ID" value="LOC109538057"/>
</dbReference>
<dbReference type="Pfam" id="PF06325">
    <property type="entry name" value="PrmA"/>
    <property type="match status" value="1"/>
</dbReference>
<evidence type="ECO:0000256" key="6">
    <source>
        <dbReference type="ARBA" id="ARBA00025081"/>
    </source>
</evidence>
<gene>
    <name evidence="10" type="primary">109538057</name>
    <name evidence="9" type="ORF">YQE_06796</name>
</gene>